<keyword evidence="2" id="KW-1185">Reference proteome</keyword>
<dbReference type="EMBL" id="JAHDTB010000014">
    <property type="protein sequence ID" value="MBW8289064.1"/>
    <property type="molecule type" value="Genomic_DNA"/>
</dbReference>
<reference evidence="1 2" key="1">
    <citation type="submission" date="2021-05" db="EMBL/GenBank/DDBJ databases">
        <title>Draft Whole Genome Sequencing Of Biosensor Chromobacterium violaceum Strain CV026 Reveals A Regulatory RNA In Chromobacterium violaceum Phenotype Regulatory Network.</title>
        <authorList>
            <person name="Hong K.W."/>
            <person name="Chan K.G."/>
            <person name="Chang C.-Y."/>
        </authorList>
    </citation>
    <scope>NUCLEOTIDE SEQUENCE [LARGE SCALE GENOMIC DNA]</scope>
    <source>
        <strain evidence="1 2">ATCC 31532</strain>
    </source>
</reference>
<comment type="caution">
    <text evidence="1">The sequence shown here is derived from an EMBL/GenBank/DDBJ whole genome shotgun (WGS) entry which is preliminary data.</text>
</comment>
<evidence type="ECO:0000313" key="1">
    <source>
        <dbReference type="EMBL" id="MBW8289064.1"/>
    </source>
</evidence>
<protein>
    <submittedName>
        <fullName evidence="1">Uncharacterized protein</fullName>
    </submittedName>
</protein>
<dbReference type="Proteomes" id="UP000711178">
    <property type="component" value="Unassembled WGS sequence"/>
</dbReference>
<gene>
    <name evidence="1" type="ORF">KIF53_15630</name>
</gene>
<name>A0ABS7FG72_9NEIS</name>
<accession>A0ABS7FG72</accession>
<proteinExistence type="predicted"/>
<dbReference type="RefSeq" id="WP_043573531.1">
    <property type="nucleotide sequence ID" value="NZ_CP142381.1"/>
</dbReference>
<sequence>MPCEHCTGLDGDVCYPYYGHAPHIHTQPIGGTVFTGEVPENFEPDPDAAGLGTYYCPNCKEGMNAER</sequence>
<organism evidence="1 2">
    <name type="scientific">Chromobacterium subtsugae</name>
    <dbReference type="NCBI Taxonomy" id="251747"/>
    <lineage>
        <taxon>Bacteria</taxon>
        <taxon>Pseudomonadati</taxon>
        <taxon>Pseudomonadota</taxon>
        <taxon>Betaproteobacteria</taxon>
        <taxon>Neisseriales</taxon>
        <taxon>Chromobacteriaceae</taxon>
        <taxon>Chromobacterium</taxon>
    </lineage>
</organism>
<dbReference type="GeneID" id="89685721"/>
<evidence type="ECO:0000313" key="2">
    <source>
        <dbReference type="Proteomes" id="UP000711178"/>
    </source>
</evidence>